<feature type="compositionally biased region" description="Basic and acidic residues" evidence="1">
    <location>
        <begin position="1"/>
        <end position="12"/>
    </location>
</feature>
<feature type="region of interest" description="Disordered" evidence="1">
    <location>
        <begin position="1"/>
        <end position="106"/>
    </location>
</feature>
<proteinExistence type="predicted"/>
<name>A0AAD6MVJ9_9EURO</name>
<evidence type="ECO:0000313" key="2">
    <source>
        <dbReference type="EMBL" id="KAJ5724742.1"/>
    </source>
</evidence>
<comment type="caution">
    <text evidence="2">The sequence shown here is derived from an EMBL/GenBank/DDBJ whole genome shotgun (WGS) entry which is preliminary data.</text>
</comment>
<dbReference type="EMBL" id="JAQJAN010000008">
    <property type="protein sequence ID" value="KAJ5724742.1"/>
    <property type="molecule type" value="Genomic_DNA"/>
</dbReference>
<reference evidence="2" key="1">
    <citation type="journal article" date="2023" name="IMA Fungus">
        <title>Comparative genomic study of the Penicillium genus elucidates a diverse pangenome and 15 lateral gene transfer events.</title>
        <authorList>
            <person name="Petersen C."/>
            <person name="Sorensen T."/>
            <person name="Nielsen M.R."/>
            <person name="Sondergaard T.E."/>
            <person name="Sorensen J.L."/>
            <person name="Fitzpatrick D.A."/>
            <person name="Frisvad J.C."/>
            <person name="Nielsen K.L."/>
        </authorList>
    </citation>
    <scope>NUCLEOTIDE SEQUENCE</scope>
    <source>
        <strain evidence="2">IBT 17514</strain>
    </source>
</reference>
<keyword evidence="3" id="KW-1185">Reference proteome</keyword>
<feature type="compositionally biased region" description="Polar residues" evidence="1">
    <location>
        <begin position="13"/>
        <end position="27"/>
    </location>
</feature>
<organism evidence="2 3">
    <name type="scientific">Penicillium malachiteum</name>
    <dbReference type="NCBI Taxonomy" id="1324776"/>
    <lineage>
        <taxon>Eukaryota</taxon>
        <taxon>Fungi</taxon>
        <taxon>Dikarya</taxon>
        <taxon>Ascomycota</taxon>
        <taxon>Pezizomycotina</taxon>
        <taxon>Eurotiomycetes</taxon>
        <taxon>Eurotiomycetidae</taxon>
        <taxon>Eurotiales</taxon>
        <taxon>Aspergillaceae</taxon>
        <taxon>Penicillium</taxon>
    </lineage>
</organism>
<dbReference type="Proteomes" id="UP001215712">
    <property type="component" value="Unassembled WGS sequence"/>
</dbReference>
<sequence>MVRQQDSHRGESSTEMPPTGTQNSNGRNENRIPRSNPGTKSKSEPDYFTLRDTSKPSAAVVDDPSHMSASTNHAEAATGNGDYLHEDESKSGYMSHTSKGSKKHMTREEFDRFVGENDLGNQNGKVGVQQFFGLESSSY</sequence>
<evidence type="ECO:0000256" key="1">
    <source>
        <dbReference type="SAM" id="MobiDB-lite"/>
    </source>
</evidence>
<accession>A0AAD6MVJ9</accession>
<gene>
    <name evidence="2" type="ORF">N7493_006470</name>
</gene>
<protein>
    <submittedName>
        <fullName evidence="2">Uncharacterized protein</fullName>
    </submittedName>
</protein>
<dbReference type="AlphaFoldDB" id="A0AAD6MVJ9"/>
<reference evidence="2" key="2">
    <citation type="submission" date="2023-01" db="EMBL/GenBank/DDBJ databases">
        <authorList>
            <person name="Petersen C."/>
        </authorList>
    </citation>
    <scope>NUCLEOTIDE SEQUENCE</scope>
    <source>
        <strain evidence="2">IBT 17514</strain>
    </source>
</reference>
<evidence type="ECO:0000313" key="3">
    <source>
        <dbReference type="Proteomes" id="UP001215712"/>
    </source>
</evidence>